<feature type="compositionally biased region" description="Polar residues" evidence="1">
    <location>
        <begin position="734"/>
        <end position="743"/>
    </location>
</feature>
<dbReference type="AlphaFoldDB" id="A0A087UFN5"/>
<dbReference type="EMBL" id="KK119611">
    <property type="protein sequence ID" value="KFM76174.1"/>
    <property type="molecule type" value="Genomic_DNA"/>
</dbReference>
<reference evidence="3 4" key="1">
    <citation type="submission" date="2013-11" db="EMBL/GenBank/DDBJ databases">
        <title>Genome sequencing of Stegodyphus mimosarum.</title>
        <authorList>
            <person name="Bechsgaard J."/>
        </authorList>
    </citation>
    <scope>NUCLEOTIDE SEQUENCE [LARGE SCALE GENOMIC DNA]</scope>
</reference>
<feature type="compositionally biased region" description="Low complexity" evidence="1">
    <location>
        <begin position="7"/>
        <end position="23"/>
    </location>
</feature>
<proteinExistence type="predicted"/>
<dbReference type="PANTHER" id="PTHR39952:SF1">
    <property type="match status" value="1"/>
</dbReference>
<protein>
    <submittedName>
        <fullName evidence="3">Uncharacterized protein</fullName>
    </submittedName>
</protein>
<sequence length="916" mass="103337">MDRSQELQARSSRALSSTSRSQRGTGNNRSGPWWKAWMKKYVISSLVCGGLSVFHGIVFIIIYLLLRSYTSSLQLFETIPTYVPGVVFILTGLILMCFAKRRNRYAFLMKIAGGCCLICALLCVVITVTTTVVHMNRLQTLHECVYTPQSKTCMCVSAIGDHSAQEAHRFVFNNTPNCEVVHGSLYSCLRVLFSFSVLGILLCISCSMLIYQLHSHEKKRVYWEQLELRRRFLSQRQPHHSICGCYDELYPWQLWEMLDYRYLAPHNNLPNNSEEEHCLPSTSSPTRNGRSGGDHCVSAWNWLPWPRQISERSRISLHDRSDVQPLRQSFMRRLMSRDVRNQAVNGSTEDSCSLSQSVGTLPWRSECIHIFRPSPHNTNFFPPVRFGIRARNMPYGRPHSNHRRTRSNDGIFHHLHMNAPPRYAQPYSLIDANGGISCHFSGCEIPRYMWGPPPPYSQPPSTENIVQLQSRQSVIELERLSSGMEIPHCDRVYTNLDMEHGGNGSVSSKISTPLSERRFLCHNFSSEGIRLTIGSNYTNICTQDAVTREHKREETCIVEVHVPYIFNKKDIVFNTLPTRSCRKKNTNRFKSLSNIPLSLSRKINNSKNEKSEHEQLSVVKPHCDIEVNTNATVHVTDSNNVCHLHDLKRITKELLCTGSVVSNSLETDTSPSSLSYQPATVEVPAQFKASLATATSPSTPVTENFTLTSKMYAQSMPNLNLSNSLPRNIRRVPSSGNTSTSQDFADFDLEDDSSPLVLCSPISDVRSLPPLPDDDASDSSSLYPPCPRLFACDHEALFSNDSSSVSCEVTMENALSTDSSSCGIIVVGDGDRQLSRTLHCRSTETTFVPFSSSPSIIISKRPPTECSIDCKIRHLHHYHPEKIEVHEVSEQMRGNDFNLSQERTSNFVVTIKSVNV</sequence>
<dbReference type="OMA" id="ILMCFAK"/>
<keyword evidence="2" id="KW-0472">Membrane</keyword>
<accession>A0A087UFN5</accession>
<evidence type="ECO:0000256" key="2">
    <source>
        <dbReference type="SAM" id="Phobius"/>
    </source>
</evidence>
<feature type="region of interest" description="Disordered" evidence="1">
    <location>
        <begin position="723"/>
        <end position="746"/>
    </location>
</feature>
<evidence type="ECO:0000313" key="4">
    <source>
        <dbReference type="Proteomes" id="UP000054359"/>
    </source>
</evidence>
<keyword evidence="4" id="KW-1185">Reference proteome</keyword>
<feature type="region of interest" description="Disordered" evidence="1">
    <location>
        <begin position="1"/>
        <end position="29"/>
    </location>
</feature>
<dbReference type="PANTHER" id="PTHR39952">
    <property type="entry name" value="FI02073P"/>
    <property type="match status" value="1"/>
</dbReference>
<dbReference type="Proteomes" id="UP000054359">
    <property type="component" value="Unassembled WGS sequence"/>
</dbReference>
<evidence type="ECO:0000313" key="3">
    <source>
        <dbReference type="EMBL" id="KFM76174.1"/>
    </source>
</evidence>
<dbReference type="OrthoDB" id="8194427at2759"/>
<keyword evidence="2" id="KW-0812">Transmembrane</keyword>
<feature type="transmembrane region" description="Helical" evidence="2">
    <location>
        <begin position="111"/>
        <end position="133"/>
    </location>
</feature>
<feature type="compositionally biased region" description="Polar residues" evidence="1">
    <location>
        <begin position="280"/>
        <end position="289"/>
    </location>
</feature>
<name>A0A087UFN5_STEMI</name>
<feature type="region of interest" description="Disordered" evidence="1">
    <location>
        <begin position="272"/>
        <end position="291"/>
    </location>
</feature>
<organism evidence="3 4">
    <name type="scientific">Stegodyphus mimosarum</name>
    <name type="common">African social velvet spider</name>
    <dbReference type="NCBI Taxonomy" id="407821"/>
    <lineage>
        <taxon>Eukaryota</taxon>
        <taxon>Metazoa</taxon>
        <taxon>Ecdysozoa</taxon>
        <taxon>Arthropoda</taxon>
        <taxon>Chelicerata</taxon>
        <taxon>Arachnida</taxon>
        <taxon>Araneae</taxon>
        <taxon>Araneomorphae</taxon>
        <taxon>Entelegynae</taxon>
        <taxon>Eresoidea</taxon>
        <taxon>Eresidae</taxon>
        <taxon>Stegodyphus</taxon>
    </lineage>
</organism>
<evidence type="ECO:0000256" key="1">
    <source>
        <dbReference type="SAM" id="MobiDB-lite"/>
    </source>
</evidence>
<keyword evidence="2" id="KW-1133">Transmembrane helix</keyword>
<gene>
    <name evidence="3" type="ORF">X975_18680</name>
</gene>
<feature type="non-terminal residue" evidence="3">
    <location>
        <position position="916"/>
    </location>
</feature>
<feature type="transmembrane region" description="Helical" evidence="2">
    <location>
        <begin position="78"/>
        <end position="99"/>
    </location>
</feature>
<feature type="transmembrane region" description="Helical" evidence="2">
    <location>
        <begin position="41"/>
        <end position="66"/>
    </location>
</feature>